<proteinExistence type="inferred from homology"/>
<dbReference type="EMBL" id="CP000302">
    <property type="protein sequence ID" value="ABE54319.1"/>
    <property type="molecule type" value="Genomic_DNA"/>
</dbReference>
<feature type="transmembrane region" description="Helical" evidence="7">
    <location>
        <begin position="152"/>
        <end position="170"/>
    </location>
</feature>
<dbReference type="AlphaFoldDB" id="Q12QF7"/>
<keyword evidence="9" id="KW-1185">Reference proteome</keyword>
<comment type="subcellular location">
    <subcellularLocation>
        <location evidence="1">Cell membrane</location>
    </subcellularLocation>
</comment>
<dbReference type="eggNOG" id="COG3726">
    <property type="taxonomic scope" value="Bacteria"/>
</dbReference>
<comment type="similarity">
    <text evidence="2">Belongs to the Smp family.</text>
</comment>
<keyword evidence="6 7" id="KW-0472">Membrane</keyword>
<accession>Q12QF7</accession>
<dbReference type="KEGG" id="sdn:Sden_1031"/>
<dbReference type="Pfam" id="PF10144">
    <property type="entry name" value="SMP_2"/>
    <property type="match status" value="1"/>
</dbReference>
<sequence length="198" mass="22206">MTRLIQVCVAVGLIFGLVHLWQSSLINGNQLLNSQTKVMARLLAQQAANGAAPAMYLKNTQQIEWLANTLVTDPKIMSVNIYDSSGNRLAFAQSVSSEKLDPDSKELEELLKPYAPLIENVTQGDNNLGYVEVRLNPNIFFDEIKILHEENMQLQQIMLIVAGIIGLLLSKSMSFKRAEFDRLNAIKPRVKKPRKSLK</sequence>
<evidence type="ECO:0000313" key="8">
    <source>
        <dbReference type="EMBL" id="ABE54319.1"/>
    </source>
</evidence>
<reference evidence="8 9" key="1">
    <citation type="submission" date="2006-03" db="EMBL/GenBank/DDBJ databases">
        <title>Complete sequence of Shewanella denitrificans OS217.</title>
        <authorList>
            <consortium name="US DOE Joint Genome Institute"/>
            <person name="Copeland A."/>
            <person name="Lucas S."/>
            <person name="Lapidus A."/>
            <person name="Barry K."/>
            <person name="Detter J.C."/>
            <person name="Glavina del Rio T."/>
            <person name="Hammon N."/>
            <person name="Israni S."/>
            <person name="Dalin E."/>
            <person name="Tice H."/>
            <person name="Pitluck S."/>
            <person name="Brettin T."/>
            <person name="Bruce D."/>
            <person name="Han C."/>
            <person name="Tapia R."/>
            <person name="Gilna P."/>
            <person name="Kiss H."/>
            <person name="Schmutz J."/>
            <person name="Larimer F."/>
            <person name="Land M."/>
            <person name="Hauser L."/>
            <person name="Kyrpides N."/>
            <person name="Lykidis A."/>
            <person name="Richardson P."/>
        </authorList>
    </citation>
    <scope>NUCLEOTIDE SEQUENCE [LARGE SCALE GENOMIC DNA]</scope>
    <source>
        <strain evidence="9">OS217 / ATCC BAA-1090 / DSM 15013</strain>
    </source>
</reference>
<evidence type="ECO:0000256" key="6">
    <source>
        <dbReference type="ARBA" id="ARBA00023136"/>
    </source>
</evidence>
<evidence type="ECO:0000256" key="3">
    <source>
        <dbReference type="ARBA" id="ARBA00022475"/>
    </source>
</evidence>
<keyword evidence="3" id="KW-1003">Cell membrane</keyword>
<evidence type="ECO:0000313" key="9">
    <source>
        <dbReference type="Proteomes" id="UP000001982"/>
    </source>
</evidence>
<keyword evidence="5 7" id="KW-1133">Transmembrane helix</keyword>
<dbReference type="InterPro" id="IPR019305">
    <property type="entry name" value="Uncharacterised_Smp"/>
</dbReference>
<evidence type="ECO:0000256" key="7">
    <source>
        <dbReference type="SAM" id="Phobius"/>
    </source>
</evidence>
<keyword evidence="4 7" id="KW-0812">Transmembrane</keyword>
<evidence type="ECO:0000256" key="4">
    <source>
        <dbReference type="ARBA" id="ARBA00022692"/>
    </source>
</evidence>
<name>Q12QF7_SHEDO</name>
<protein>
    <submittedName>
        <fullName evidence="8">Membrane protein</fullName>
    </submittedName>
</protein>
<dbReference type="Proteomes" id="UP000001982">
    <property type="component" value="Chromosome"/>
</dbReference>
<gene>
    <name evidence="8" type="ordered locus">Sden_1031</name>
</gene>
<dbReference type="HOGENOM" id="CLU_088579_0_0_6"/>
<dbReference type="GO" id="GO:0005886">
    <property type="term" value="C:plasma membrane"/>
    <property type="evidence" value="ECO:0007669"/>
    <property type="project" value="UniProtKB-SubCell"/>
</dbReference>
<organism evidence="8 9">
    <name type="scientific">Shewanella denitrificans (strain OS217 / ATCC BAA-1090 / DSM 15013)</name>
    <dbReference type="NCBI Taxonomy" id="318161"/>
    <lineage>
        <taxon>Bacteria</taxon>
        <taxon>Pseudomonadati</taxon>
        <taxon>Pseudomonadota</taxon>
        <taxon>Gammaproteobacteria</taxon>
        <taxon>Alteromonadales</taxon>
        <taxon>Shewanellaceae</taxon>
        <taxon>Shewanella</taxon>
    </lineage>
</organism>
<evidence type="ECO:0000256" key="5">
    <source>
        <dbReference type="ARBA" id="ARBA00022989"/>
    </source>
</evidence>
<evidence type="ECO:0000256" key="1">
    <source>
        <dbReference type="ARBA" id="ARBA00004236"/>
    </source>
</evidence>
<evidence type="ECO:0000256" key="2">
    <source>
        <dbReference type="ARBA" id="ARBA00005362"/>
    </source>
</evidence>